<dbReference type="Proteomes" id="UP001436462">
    <property type="component" value="Unassembled WGS sequence"/>
</dbReference>
<proteinExistence type="predicted"/>
<evidence type="ECO:0008006" key="4">
    <source>
        <dbReference type="Google" id="ProtNLM"/>
    </source>
</evidence>
<protein>
    <recommendedName>
        <fullName evidence="4">Coiled coil protein</fullName>
    </recommendedName>
</protein>
<evidence type="ECO:0000313" key="3">
    <source>
        <dbReference type="Proteomes" id="UP001436462"/>
    </source>
</evidence>
<feature type="compositionally biased region" description="Acidic residues" evidence="1">
    <location>
        <begin position="425"/>
        <end position="436"/>
    </location>
</feature>
<name>A0ABV1LBS9_9GAMM</name>
<gene>
    <name evidence="2" type="ORF">ABN253_13480</name>
</gene>
<reference evidence="2 3" key="1">
    <citation type="submission" date="2024-04" db="EMBL/GenBank/DDBJ databases">
        <title>Role of Flies in the Dissemination of Carbapenem-Resistant Enterobacteriaceae (CRE): An Epidemiological and Genomic Study in China.</title>
        <authorList>
            <person name="Kaichao C."/>
            <person name="Zhang R."/>
            <person name="Chen S."/>
        </authorList>
    </citation>
    <scope>NUCLEOTIDE SEQUENCE [LARGE SCALE GENOMIC DNA]</scope>
    <source>
        <strain evidence="3">fly-1011</strain>
    </source>
</reference>
<organism evidence="2 3">
    <name type="scientific">Proteus genomosp. 6</name>
    <dbReference type="NCBI Taxonomy" id="1311820"/>
    <lineage>
        <taxon>Bacteria</taxon>
        <taxon>Pseudomonadati</taxon>
        <taxon>Pseudomonadota</taxon>
        <taxon>Gammaproteobacteria</taxon>
        <taxon>Enterobacterales</taxon>
        <taxon>Morganellaceae</taxon>
        <taxon>Proteus</taxon>
    </lineage>
</organism>
<feature type="region of interest" description="Disordered" evidence="1">
    <location>
        <begin position="423"/>
        <end position="453"/>
    </location>
</feature>
<accession>A0ABV1LBS9</accession>
<comment type="caution">
    <text evidence="2">The sequence shown here is derived from an EMBL/GenBank/DDBJ whole genome shotgun (WGS) entry which is preliminary data.</text>
</comment>
<dbReference type="EMBL" id="JBEEWF010000008">
    <property type="protein sequence ID" value="MEQ5349183.1"/>
    <property type="molecule type" value="Genomic_DNA"/>
</dbReference>
<sequence>MLNSIDGNAPISHSNKIDEVNESGEFNEINNGINGVENTTEECKAIFNKIKSEEINKVLISKIKELKIEKNIQGKLTTRVNNKNLIFPNKPNENETQSVINDLAQIGRAITDNSDFFTKPINNHDDNKLLARKVLLDYNNFTSLAPEFHNKSAKAMTDFSILLELQNADEAIIFHILENNDKNSSSYDVKQYLRQKYKGYIEARENKLNITNRAKNILKTMESNKFDKKIEDLFELVNDFKNKNIVKKESDLNIHDIFQNVAENYINYAEIHISLEEAESIFKQMIKDTGLTFAASLNPEQRLEQVNLAINKTLNDKKKTQINRNDIIRLAMGKVKSVNRSNVFIRGMKGIRNLVIGKDNSKVDKLNKLTAGLINSFESNTVRILADNIKIMEKINEVAPALVKKMEQENKIKNETEIATKIADETEIADGTETADMDDKNMSSDENKVNNED</sequence>
<keyword evidence="3" id="KW-1185">Reference proteome</keyword>
<evidence type="ECO:0000313" key="2">
    <source>
        <dbReference type="EMBL" id="MEQ5349183.1"/>
    </source>
</evidence>
<dbReference type="RefSeq" id="WP_196564235.1">
    <property type="nucleotide sequence ID" value="NZ_JBEEWF010000008.1"/>
</dbReference>
<feature type="compositionally biased region" description="Basic and acidic residues" evidence="1">
    <location>
        <begin position="437"/>
        <end position="453"/>
    </location>
</feature>
<evidence type="ECO:0000256" key="1">
    <source>
        <dbReference type="SAM" id="MobiDB-lite"/>
    </source>
</evidence>